<evidence type="ECO:0000256" key="1">
    <source>
        <dbReference type="SAM" id="MobiDB-lite"/>
    </source>
</evidence>
<protein>
    <submittedName>
        <fullName evidence="2">Uncharacterized protein</fullName>
    </submittedName>
</protein>
<keyword evidence="3" id="KW-1185">Reference proteome</keyword>
<dbReference type="Proteomes" id="UP000799118">
    <property type="component" value="Unassembled WGS sequence"/>
</dbReference>
<reference evidence="2" key="1">
    <citation type="journal article" date="2019" name="Environ. Microbiol.">
        <title>Fungal ecological strategies reflected in gene transcription - a case study of two litter decomposers.</title>
        <authorList>
            <person name="Barbi F."/>
            <person name="Kohler A."/>
            <person name="Barry K."/>
            <person name="Baskaran P."/>
            <person name="Daum C."/>
            <person name="Fauchery L."/>
            <person name="Ihrmark K."/>
            <person name="Kuo A."/>
            <person name="LaButti K."/>
            <person name="Lipzen A."/>
            <person name="Morin E."/>
            <person name="Grigoriev I.V."/>
            <person name="Henrissat B."/>
            <person name="Lindahl B."/>
            <person name="Martin F."/>
        </authorList>
    </citation>
    <scope>NUCLEOTIDE SEQUENCE</scope>
    <source>
        <strain evidence="2">JB14</strain>
    </source>
</reference>
<feature type="region of interest" description="Disordered" evidence="1">
    <location>
        <begin position="123"/>
        <end position="177"/>
    </location>
</feature>
<evidence type="ECO:0000313" key="3">
    <source>
        <dbReference type="Proteomes" id="UP000799118"/>
    </source>
</evidence>
<gene>
    <name evidence="2" type="ORF">BT96DRAFT_981046</name>
</gene>
<evidence type="ECO:0000313" key="2">
    <source>
        <dbReference type="EMBL" id="KAE9388497.1"/>
    </source>
</evidence>
<dbReference type="OrthoDB" id="3051277at2759"/>
<dbReference type="AlphaFoldDB" id="A0A6A4GTK1"/>
<sequence>MLASLSPARDLFALSGSSVYHHLPSPSSLSNSLLAPVLLDQPSFTPSPRQSSFIETSSQRRARVAFLQKQNNREGEKRVENWVREQVQQSAFMITAAQMSAEKVKLILGRMLKDSSDLSSITEEEEEPYIFYSTPSPQYSVAKAPPLSPTKAPRSPTRPSHQRRLSDLAVIPEGPEE</sequence>
<organism evidence="2 3">
    <name type="scientific">Gymnopus androsaceus JB14</name>
    <dbReference type="NCBI Taxonomy" id="1447944"/>
    <lineage>
        <taxon>Eukaryota</taxon>
        <taxon>Fungi</taxon>
        <taxon>Dikarya</taxon>
        <taxon>Basidiomycota</taxon>
        <taxon>Agaricomycotina</taxon>
        <taxon>Agaricomycetes</taxon>
        <taxon>Agaricomycetidae</taxon>
        <taxon>Agaricales</taxon>
        <taxon>Marasmiineae</taxon>
        <taxon>Omphalotaceae</taxon>
        <taxon>Gymnopus</taxon>
    </lineage>
</organism>
<dbReference type="EMBL" id="ML769741">
    <property type="protein sequence ID" value="KAE9388497.1"/>
    <property type="molecule type" value="Genomic_DNA"/>
</dbReference>
<name>A0A6A4GTK1_9AGAR</name>
<proteinExistence type="predicted"/>
<accession>A0A6A4GTK1</accession>